<reference evidence="5 6" key="1">
    <citation type="submission" date="2019-11" db="EMBL/GenBank/DDBJ databases">
        <title>Whole genome sequencing identifies a novel species of the genus Arsenicicoccus isolated from human blood.</title>
        <authorList>
            <person name="Jeong J.H."/>
            <person name="Kweon O.J."/>
            <person name="Kim H.R."/>
            <person name="Kim T.-H."/>
            <person name="Ha S.-M."/>
            <person name="Lee M.-K."/>
        </authorList>
    </citation>
    <scope>NUCLEOTIDE SEQUENCE [LARGE SCALE GENOMIC DNA]</scope>
    <source>
        <strain evidence="5 6">MKL-02</strain>
    </source>
</reference>
<dbReference type="Proteomes" id="UP000431092">
    <property type="component" value="Unassembled WGS sequence"/>
</dbReference>
<keyword evidence="3" id="KW-0804">Transcription</keyword>
<dbReference type="Pfam" id="PF12802">
    <property type="entry name" value="MarR_2"/>
    <property type="match status" value="1"/>
</dbReference>
<dbReference type="InterPro" id="IPR036388">
    <property type="entry name" value="WH-like_DNA-bd_sf"/>
</dbReference>
<feature type="domain" description="HTH marR-type" evidence="4">
    <location>
        <begin position="31"/>
        <end position="164"/>
    </location>
</feature>
<protein>
    <submittedName>
        <fullName evidence="5">MarR family transcriptional regulator</fullName>
    </submittedName>
</protein>
<evidence type="ECO:0000256" key="2">
    <source>
        <dbReference type="ARBA" id="ARBA00023125"/>
    </source>
</evidence>
<dbReference type="PANTHER" id="PTHR33164">
    <property type="entry name" value="TRANSCRIPTIONAL REGULATOR, MARR FAMILY"/>
    <property type="match status" value="1"/>
</dbReference>
<dbReference type="SUPFAM" id="SSF46785">
    <property type="entry name" value="Winged helix' DNA-binding domain"/>
    <property type="match status" value="1"/>
</dbReference>
<dbReference type="AlphaFoldDB" id="A0A6I3IEW4"/>
<dbReference type="GO" id="GO:0003677">
    <property type="term" value="F:DNA binding"/>
    <property type="evidence" value="ECO:0007669"/>
    <property type="project" value="UniProtKB-KW"/>
</dbReference>
<dbReference type="InterPro" id="IPR000835">
    <property type="entry name" value="HTH_MarR-typ"/>
</dbReference>
<keyword evidence="1" id="KW-0805">Transcription regulation</keyword>
<dbReference type="EMBL" id="WLVL01000037">
    <property type="protein sequence ID" value="MTB72237.1"/>
    <property type="molecule type" value="Genomic_DNA"/>
</dbReference>
<dbReference type="GO" id="GO:0003700">
    <property type="term" value="F:DNA-binding transcription factor activity"/>
    <property type="evidence" value="ECO:0007669"/>
    <property type="project" value="InterPro"/>
</dbReference>
<dbReference type="RefSeq" id="WP_311966573.1">
    <property type="nucleotide sequence ID" value="NZ_WLVL01000037.1"/>
</dbReference>
<keyword evidence="2" id="KW-0238">DNA-binding</keyword>
<dbReference type="InterPro" id="IPR039422">
    <property type="entry name" value="MarR/SlyA-like"/>
</dbReference>
<evidence type="ECO:0000259" key="4">
    <source>
        <dbReference type="PROSITE" id="PS50995"/>
    </source>
</evidence>
<dbReference type="GO" id="GO:0006950">
    <property type="term" value="P:response to stress"/>
    <property type="evidence" value="ECO:0007669"/>
    <property type="project" value="TreeGrafter"/>
</dbReference>
<dbReference type="PANTHER" id="PTHR33164:SF101">
    <property type="entry name" value="TRANSCRIPTIONAL REPRESSOR MPRA"/>
    <property type="match status" value="1"/>
</dbReference>
<gene>
    <name evidence="5" type="ORF">GGG17_09695</name>
</gene>
<sequence length="171" mass="18644">MSTPLNLPFDPIARAESSWRERWGESAPSRQMATATSLLRVAQMLTIAFDQACAQHGLTFARYEALVLLAFGRDSGLPMSVIGERLMVHPTSATSIVQRLEAQGFVRRVPNPADGRGTLAQITDAGRAVMEAATQDLHRLGFGLDVLTTPEHEQLFALLRRVRVAAGDFTG</sequence>
<evidence type="ECO:0000256" key="1">
    <source>
        <dbReference type="ARBA" id="ARBA00023015"/>
    </source>
</evidence>
<dbReference type="InterPro" id="IPR023187">
    <property type="entry name" value="Tscrpt_reg_MarR-type_CS"/>
</dbReference>
<proteinExistence type="predicted"/>
<organism evidence="5 6">
    <name type="scientific">Arsenicicoccus cauae</name>
    <dbReference type="NCBI Taxonomy" id="2663847"/>
    <lineage>
        <taxon>Bacteria</taxon>
        <taxon>Bacillati</taxon>
        <taxon>Actinomycetota</taxon>
        <taxon>Actinomycetes</taxon>
        <taxon>Micrococcales</taxon>
        <taxon>Intrasporangiaceae</taxon>
        <taxon>Arsenicicoccus</taxon>
    </lineage>
</organism>
<comment type="caution">
    <text evidence="5">The sequence shown here is derived from an EMBL/GenBank/DDBJ whole genome shotgun (WGS) entry which is preliminary data.</text>
</comment>
<dbReference type="PRINTS" id="PR00598">
    <property type="entry name" value="HTHMARR"/>
</dbReference>
<keyword evidence="6" id="KW-1185">Reference proteome</keyword>
<dbReference type="PROSITE" id="PS01117">
    <property type="entry name" value="HTH_MARR_1"/>
    <property type="match status" value="1"/>
</dbReference>
<dbReference type="Gene3D" id="1.10.10.10">
    <property type="entry name" value="Winged helix-like DNA-binding domain superfamily/Winged helix DNA-binding domain"/>
    <property type="match status" value="1"/>
</dbReference>
<dbReference type="SMART" id="SM00347">
    <property type="entry name" value="HTH_MARR"/>
    <property type="match status" value="1"/>
</dbReference>
<name>A0A6I3IEW4_9MICO</name>
<accession>A0A6I3IEW4</accession>
<evidence type="ECO:0000256" key="3">
    <source>
        <dbReference type="ARBA" id="ARBA00023163"/>
    </source>
</evidence>
<evidence type="ECO:0000313" key="5">
    <source>
        <dbReference type="EMBL" id="MTB72237.1"/>
    </source>
</evidence>
<dbReference type="PROSITE" id="PS50995">
    <property type="entry name" value="HTH_MARR_2"/>
    <property type="match status" value="1"/>
</dbReference>
<dbReference type="InterPro" id="IPR036390">
    <property type="entry name" value="WH_DNA-bd_sf"/>
</dbReference>
<evidence type="ECO:0000313" key="6">
    <source>
        <dbReference type="Proteomes" id="UP000431092"/>
    </source>
</evidence>